<proteinExistence type="predicted"/>
<keyword evidence="3" id="KW-1185">Reference proteome</keyword>
<dbReference type="Proteomes" id="UP000692954">
    <property type="component" value="Unassembled WGS sequence"/>
</dbReference>
<gene>
    <name evidence="2" type="ORF">PSON_ATCC_30995.1.T0760047</name>
</gene>
<evidence type="ECO:0000313" key="3">
    <source>
        <dbReference type="Proteomes" id="UP000692954"/>
    </source>
</evidence>
<name>A0A8S1PER3_9CILI</name>
<keyword evidence="1" id="KW-0175">Coiled coil</keyword>
<dbReference type="EMBL" id="CAJJDN010000076">
    <property type="protein sequence ID" value="CAD8101535.1"/>
    <property type="molecule type" value="Genomic_DNA"/>
</dbReference>
<comment type="caution">
    <text evidence="2">The sequence shown here is derived from an EMBL/GenBank/DDBJ whole genome shotgun (WGS) entry which is preliminary data.</text>
</comment>
<sequence length="417" mass="48937">MIPSKTFKDIQSTKAIILKDSPKMKKTQSNYLLPNKSQSHKLKTTGSRNESIKLNNNSVYYLQDSTKTFHSSLCIPHNTDDNQYKNEMYIKQQLIIELNKKISQLELVNCNQQKENQELQNDILILNQTIEQICIQLSKEKELSENLSSQLNELQTTLSLRQKEISQSQNQNLKLMALLKSGTQKNGKENNPDSIQHNYQEQINMLKEQIQIQKQSFQQTESSLQKQIQGLNSFLSQFFQQAKNDTEQQKSRLSSQNDTDIFQQQIQNLEDELVKCDSKFQNFQQTLNNITEKQINQITQNANLSNTKEISKLKQIIQIQKKQIELQQKTILNQHFEIQNLQTLLYKNEFESITEQKRNSVKKIDQFMCQEQGYSPNDEIYHLNDSQSDIKPKYFLDSIQNTLQKFQVITEESTFRY</sequence>
<dbReference type="OrthoDB" id="311194at2759"/>
<evidence type="ECO:0000256" key="1">
    <source>
        <dbReference type="SAM" id="Coils"/>
    </source>
</evidence>
<reference evidence="2" key="1">
    <citation type="submission" date="2021-01" db="EMBL/GenBank/DDBJ databases">
        <authorList>
            <consortium name="Genoscope - CEA"/>
            <person name="William W."/>
        </authorList>
    </citation>
    <scope>NUCLEOTIDE SEQUENCE</scope>
</reference>
<organism evidence="2 3">
    <name type="scientific">Paramecium sonneborni</name>
    <dbReference type="NCBI Taxonomy" id="65129"/>
    <lineage>
        <taxon>Eukaryota</taxon>
        <taxon>Sar</taxon>
        <taxon>Alveolata</taxon>
        <taxon>Ciliophora</taxon>
        <taxon>Intramacronucleata</taxon>
        <taxon>Oligohymenophorea</taxon>
        <taxon>Peniculida</taxon>
        <taxon>Parameciidae</taxon>
        <taxon>Paramecium</taxon>
    </lineage>
</organism>
<dbReference type="AlphaFoldDB" id="A0A8S1PER3"/>
<accession>A0A8S1PER3</accession>
<evidence type="ECO:0000313" key="2">
    <source>
        <dbReference type="EMBL" id="CAD8101535.1"/>
    </source>
</evidence>
<feature type="coiled-coil region" evidence="1">
    <location>
        <begin position="137"/>
        <end position="171"/>
    </location>
</feature>
<protein>
    <submittedName>
        <fullName evidence="2">Uncharacterized protein</fullName>
    </submittedName>
</protein>